<keyword evidence="4" id="KW-1185">Reference proteome</keyword>
<dbReference type="EMBL" id="DF820473">
    <property type="protein sequence ID" value="GAK60490.1"/>
    <property type="molecule type" value="Genomic_DNA"/>
</dbReference>
<dbReference type="HOGENOM" id="CLU_1665970_0_0_0"/>
<proteinExistence type="predicted"/>
<sequence length="158" mass="17199">MMKAALSMILAKIAWPCANKLTARSSRLIRKLLCKKQTKDVTHGRGVDVCITACPVPQVQTLALELAAINGKVLFFGGLPADRANVALNTNIIHYKQLLVTGTTRSSLSQFRTTLKLVADGLIEVKDLITSRSTIADIHTTFDNVSKGLGLKSTIYFE</sequence>
<gene>
    <name evidence="3" type="ORF">U27_00387</name>
</gene>
<evidence type="ECO:0000313" key="3">
    <source>
        <dbReference type="EMBL" id="GAK60490.1"/>
    </source>
</evidence>
<evidence type="ECO:0000256" key="1">
    <source>
        <dbReference type="ARBA" id="ARBA00023002"/>
    </source>
</evidence>
<dbReference type="InterPro" id="IPR050129">
    <property type="entry name" value="Zn_alcohol_dh"/>
</dbReference>
<dbReference type="Gene3D" id="3.90.180.10">
    <property type="entry name" value="Medium-chain alcohol dehydrogenases, catalytic domain"/>
    <property type="match status" value="1"/>
</dbReference>
<dbReference type="eggNOG" id="COG1063">
    <property type="taxonomic scope" value="Bacteria"/>
</dbReference>
<keyword evidence="1" id="KW-0560">Oxidoreductase</keyword>
<evidence type="ECO:0000259" key="2">
    <source>
        <dbReference type="Pfam" id="PF00107"/>
    </source>
</evidence>
<dbReference type="InterPro" id="IPR013149">
    <property type="entry name" value="ADH-like_C"/>
</dbReference>
<dbReference type="AlphaFoldDB" id="A0A081C7D5"/>
<reference evidence="3 4" key="1">
    <citation type="journal article" date="2015" name="PeerJ">
        <title>First genomic representation of candidate bacterial phylum KSB3 points to enhanced environmental sensing as a trigger of wastewater bulking.</title>
        <authorList>
            <person name="Sekiguchi Y."/>
            <person name="Ohashi A."/>
            <person name="Parks D.H."/>
            <person name="Yamauchi T."/>
            <person name="Tyson G.W."/>
            <person name="Hugenholtz P."/>
        </authorList>
    </citation>
    <scope>NUCLEOTIDE SEQUENCE [LARGE SCALE GENOMIC DNA]</scope>
</reference>
<dbReference type="PANTHER" id="PTHR43401:SF2">
    <property type="entry name" value="L-THREONINE 3-DEHYDROGENASE"/>
    <property type="match status" value="1"/>
</dbReference>
<dbReference type="Gene3D" id="3.40.50.720">
    <property type="entry name" value="NAD(P)-binding Rossmann-like Domain"/>
    <property type="match status" value="1"/>
</dbReference>
<dbReference type="STRING" id="1499967.U27_00387"/>
<dbReference type="InterPro" id="IPR036291">
    <property type="entry name" value="NAD(P)-bd_dom_sf"/>
</dbReference>
<dbReference type="Proteomes" id="UP000030661">
    <property type="component" value="Unassembled WGS sequence"/>
</dbReference>
<dbReference type="SUPFAM" id="SSF51735">
    <property type="entry name" value="NAD(P)-binding Rossmann-fold domains"/>
    <property type="match status" value="1"/>
</dbReference>
<evidence type="ECO:0000313" key="4">
    <source>
        <dbReference type="Proteomes" id="UP000030661"/>
    </source>
</evidence>
<dbReference type="PANTHER" id="PTHR43401">
    <property type="entry name" value="L-THREONINE 3-DEHYDROGENASE"/>
    <property type="match status" value="1"/>
</dbReference>
<accession>A0A081C7D5</accession>
<protein>
    <recommendedName>
        <fullName evidence="2">Alcohol dehydrogenase-like C-terminal domain-containing protein</fullName>
    </recommendedName>
</protein>
<feature type="domain" description="Alcohol dehydrogenase-like C-terminal" evidence="2">
    <location>
        <begin position="35"/>
        <end position="119"/>
    </location>
</feature>
<organism evidence="3 4">
    <name type="scientific">Vecturithrix granuli</name>
    <dbReference type="NCBI Taxonomy" id="1499967"/>
    <lineage>
        <taxon>Bacteria</taxon>
        <taxon>Candidatus Moduliflexota</taxon>
        <taxon>Candidatus Vecturitrichia</taxon>
        <taxon>Candidatus Vecturitrichales</taxon>
        <taxon>Candidatus Vecturitrichaceae</taxon>
        <taxon>Candidatus Vecturithrix</taxon>
    </lineage>
</organism>
<dbReference type="Pfam" id="PF00107">
    <property type="entry name" value="ADH_zinc_N"/>
    <property type="match status" value="1"/>
</dbReference>
<name>A0A081C7D5_VECG1</name>
<dbReference type="GO" id="GO:0016491">
    <property type="term" value="F:oxidoreductase activity"/>
    <property type="evidence" value="ECO:0007669"/>
    <property type="project" value="UniProtKB-KW"/>
</dbReference>